<comment type="pathway">
    <text evidence="4 16">Cofactor biosynthesis; coenzyme A biosynthesis; CoA from (R)-pantothenate: step 1/5.</text>
</comment>
<feature type="binding site" evidence="16">
    <location>
        <begin position="110"/>
        <end position="113"/>
    </location>
    <ligand>
        <name>substrate</name>
    </ligand>
</feature>
<proteinExistence type="inferred from homology"/>
<comment type="subunit">
    <text evidence="5 16">Homodimer.</text>
</comment>
<name>A0AAW6U755_9BACT</name>
<evidence type="ECO:0000256" key="15">
    <source>
        <dbReference type="ARBA" id="ARBA00040883"/>
    </source>
</evidence>
<accession>A0AAW6U755</accession>
<dbReference type="CDD" id="cd24015">
    <property type="entry name" value="ASKHA_NBD_PanK-III"/>
    <property type="match status" value="1"/>
</dbReference>
<evidence type="ECO:0000256" key="1">
    <source>
        <dbReference type="ARBA" id="ARBA00001206"/>
    </source>
</evidence>
<evidence type="ECO:0000256" key="9">
    <source>
        <dbReference type="ARBA" id="ARBA00022741"/>
    </source>
</evidence>
<dbReference type="AlphaFoldDB" id="A0AAW6U755"/>
<dbReference type="GO" id="GO:0015937">
    <property type="term" value="P:coenzyme A biosynthetic process"/>
    <property type="evidence" value="ECO:0007669"/>
    <property type="project" value="UniProtKB-UniRule"/>
</dbReference>
<evidence type="ECO:0000256" key="10">
    <source>
        <dbReference type="ARBA" id="ARBA00022777"/>
    </source>
</evidence>
<evidence type="ECO:0000256" key="5">
    <source>
        <dbReference type="ARBA" id="ARBA00011738"/>
    </source>
</evidence>
<comment type="cofactor">
    <cofactor evidence="2">
        <name>K(+)</name>
        <dbReference type="ChEBI" id="CHEBI:29103"/>
    </cofactor>
</comment>
<feature type="binding site" evidence="16">
    <location>
        <begin position="7"/>
        <end position="14"/>
    </location>
    <ligand>
        <name>ATP</name>
        <dbReference type="ChEBI" id="CHEBI:30616"/>
    </ligand>
</feature>
<dbReference type="GO" id="GO:0004594">
    <property type="term" value="F:pantothenate kinase activity"/>
    <property type="evidence" value="ECO:0007669"/>
    <property type="project" value="UniProtKB-UniRule"/>
</dbReference>
<dbReference type="GO" id="GO:0046872">
    <property type="term" value="F:metal ion binding"/>
    <property type="evidence" value="ECO:0007669"/>
    <property type="project" value="UniProtKB-KW"/>
</dbReference>
<evidence type="ECO:0000313" key="17">
    <source>
        <dbReference type="EMBL" id="MDI6451381.1"/>
    </source>
</evidence>
<dbReference type="EMBL" id="JASCXX010000034">
    <property type="protein sequence ID" value="MDI6451381.1"/>
    <property type="molecule type" value="Genomic_DNA"/>
</dbReference>
<dbReference type="Gene3D" id="3.30.420.40">
    <property type="match status" value="2"/>
</dbReference>
<dbReference type="PANTHER" id="PTHR34265:SF1">
    <property type="entry name" value="TYPE III PANTOTHENATE KINASE"/>
    <property type="match status" value="1"/>
</dbReference>
<evidence type="ECO:0000256" key="14">
    <source>
        <dbReference type="ARBA" id="ARBA00038036"/>
    </source>
</evidence>
<dbReference type="HAMAP" id="MF_01274">
    <property type="entry name" value="Pantothen_kinase_3"/>
    <property type="match status" value="1"/>
</dbReference>
<reference evidence="17" key="1">
    <citation type="submission" date="2023-05" db="EMBL/GenBank/DDBJ databases">
        <title>Anaerotaeda fermentans gen. nov., sp. nov., a novel anaerobic planctomycete of the new family within the order Sedimentisphaerales isolated from Taman Peninsula, Russia.</title>
        <authorList>
            <person name="Khomyakova M.A."/>
            <person name="Merkel A.Y."/>
            <person name="Slobodkin A.I."/>
        </authorList>
    </citation>
    <scope>NUCLEOTIDE SEQUENCE</scope>
    <source>
        <strain evidence="17">M17dextr</strain>
    </source>
</reference>
<evidence type="ECO:0000313" key="18">
    <source>
        <dbReference type="Proteomes" id="UP001431776"/>
    </source>
</evidence>
<dbReference type="NCBIfam" id="TIGR00671">
    <property type="entry name" value="baf"/>
    <property type="match status" value="1"/>
</dbReference>
<protein>
    <recommendedName>
        <fullName evidence="15 16">Type III pantothenate kinase</fullName>
        <ecNumber evidence="6 16">2.7.1.33</ecNumber>
    </recommendedName>
    <alternativeName>
        <fullName evidence="16">PanK-III</fullName>
    </alternativeName>
    <alternativeName>
        <fullName evidence="16">Pantothenic acid kinase</fullName>
    </alternativeName>
</protein>
<feature type="binding site" evidence="16">
    <location>
        <position position="132"/>
    </location>
    <ligand>
        <name>K(+)</name>
        <dbReference type="ChEBI" id="CHEBI:29103"/>
    </ligand>
</feature>
<comment type="similarity">
    <text evidence="14 16">Belongs to the type III pantothenate kinase family.</text>
</comment>
<comment type="caution">
    <text evidence="17">The sequence shown here is derived from an EMBL/GenBank/DDBJ whole genome shotgun (WGS) entry which is preliminary data.</text>
</comment>
<comment type="function">
    <text evidence="16">Catalyzes the phosphorylation of pantothenate (Pan), the first step in CoA biosynthesis.</text>
</comment>
<dbReference type="Pfam" id="PF03309">
    <property type="entry name" value="Pan_kinase"/>
    <property type="match status" value="1"/>
</dbReference>
<gene>
    <name evidence="16" type="primary">coaX</name>
    <name evidence="17" type="ORF">QJ522_20130</name>
</gene>
<keyword evidence="7 16" id="KW-0963">Cytoplasm</keyword>
<evidence type="ECO:0000256" key="4">
    <source>
        <dbReference type="ARBA" id="ARBA00005225"/>
    </source>
</evidence>
<dbReference type="SUPFAM" id="SSF53067">
    <property type="entry name" value="Actin-like ATPase domain"/>
    <property type="match status" value="2"/>
</dbReference>
<keyword evidence="16" id="KW-0479">Metal-binding</keyword>
<evidence type="ECO:0000256" key="3">
    <source>
        <dbReference type="ARBA" id="ARBA00004496"/>
    </source>
</evidence>
<dbReference type="InterPro" id="IPR043129">
    <property type="entry name" value="ATPase_NBD"/>
</dbReference>
<keyword evidence="13 16" id="KW-0173">Coenzyme A biosynthesis</keyword>
<dbReference type="RefSeq" id="WP_349246789.1">
    <property type="nucleotide sequence ID" value="NZ_JASCXX010000034.1"/>
</dbReference>
<comment type="catalytic activity">
    <reaction evidence="1 16">
        <text>(R)-pantothenate + ATP = (R)-4'-phosphopantothenate + ADP + H(+)</text>
        <dbReference type="Rhea" id="RHEA:16373"/>
        <dbReference type="ChEBI" id="CHEBI:10986"/>
        <dbReference type="ChEBI" id="CHEBI:15378"/>
        <dbReference type="ChEBI" id="CHEBI:29032"/>
        <dbReference type="ChEBI" id="CHEBI:30616"/>
        <dbReference type="ChEBI" id="CHEBI:456216"/>
        <dbReference type="EC" id="2.7.1.33"/>
    </reaction>
</comment>
<comment type="cofactor">
    <cofactor evidence="16">
        <name>NH4(+)</name>
        <dbReference type="ChEBI" id="CHEBI:28938"/>
    </cofactor>
    <cofactor evidence="16">
        <name>K(+)</name>
        <dbReference type="ChEBI" id="CHEBI:29103"/>
    </cofactor>
    <text evidence="16">A monovalent cation. Ammonium or potassium.</text>
</comment>
<feature type="binding site" evidence="16">
    <location>
        <position position="135"/>
    </location>
    <ligand>
        <name>ATP</name>
        <dbReference type="ChEBI" id="CHEBI:30616"/>
    </ligand>
</feature>
<dbReference type="PANTHER" id="PTHR34265">
    <property type="entry name" value="TYPE III PANTOTHENATE KINASE"/>
    <property type="match status" value="1"/>
</dbReference>
<keyword evidence="18" id="KW-1185">Reference proteome</keyword>
<dbReference type="GO" id="GO:0005737">
    <property type="term" value="C:cytoplasm"/>
    <property type="evidence" value="ECO:0007669"/>
    <property type="project" value="UniProtKB-SubCell"/>
</dbReference>
<evidence type="ECO:0000256" key="11">
    <source>
        <dbReference type="ARBA" id="ARBA00022840"/>
    </source>
</evidence>
<keyword evidence="9 16" id="KW-0547">Nucleotide-binding</keyword>
<evidence type="ECO:0000256" key="7">
    <source>
        <dbReference type="ARBA" id="ARBA00022490"/>
    </source>
</evidence>
<organism evidence="17 18">
    <name type="scientific">Anaerobaca lacustris</name>
    <dbReference type="NCBI Taxonomy" id="3044600"/>
    <lineage>
        <taxon>Bacteria</taxon>
        <taxon>Pseudomonadati</taxon>
        <taxon>Planctomycetota</taxon>
        <taxon>Phycisphaerae</taxon>
        <taxon>Sedimentisphaerales</taxon>
        <taxon>Anaerobacaceae</taxon>
        <taxon>Anaerobaca</taxon>
    </lineage>
</organism>
<evidence type="ECO:0000256" key="2">
    <source>
        <dbReference type="ARBA" id="ARBA00001958"/>
    </source>
</evidence>
<sequence length="264" mass="28204">MNIVAVDIGNTNVSVGLFLDGKEESIQSLPGAGEADLRDCLVSAWQKIPVLESSTQGKRDGVIVVGSVKPVWTELVRRMAGESLGEEIRVVGEDIPLPMSAWVDEPEKVGADRIVSAAAAYAVVEDAVVVADFGTAVTIDLVDAKGVFQGGVICPGFEISAQALKDNTAKLPKVVVHRPTTPYGKNTADAINCGLYYSIIGALEEIVRRYAEEIGHWPQTVITGSAAAMIKDDCPFVDNYVPHLVVKGIVLAYVKHLESQSEMD</sequence>
<dbReference type="GO" id="GO:0005524">
    <property type="term" value="F:ATP binding"/>
    <property type="evidence" value="ECO:0007669"/>
    <property type="project" value="UniProtKB-UniRule"/>
</dbReference>
<keyword evidence="8 16" id="KW-0808">Transferase</keyword>
<evidence type="ECO:0000256" key="16">
    <source>
        <dbReference type="HAMAP-Rule" id="MF_01274"/>
    </source>
</evidence>
<evidence type="ECO:0000256" key="12">
    <source>
        <dbReference type="ARBA" id="ARBA00022958"/>
    </source>
</evidence>
<comment type="caution">
    <text evidence="16">Lacks conserved residue(s) required for the propagation of feature annotation.</text>
</comment>
<evidence type="ECO:0000256" key="13">
    <source>
        <dbReference type="ARBA" id="ARBA00022993"/>
    </source>
</evidence>
<dbReference type="EC" id="2.7.1.33" evidence="6 16"/>
<keyword evidence="12 16" id="KW-0630">Potassium</keyword>
<evidence type="ECO:0000256" key="6">
    <source>
        <dbReference type="ARBA" id="ARBA00012102"/>
    </source>
</evidence>
<keyword evidence="10 16" id="KW-0418">Kinase</keyword>
<feature type="binding site" evidence="16">
    <location>
        <position position="187"/>
    </location>
    <ligand>
        <name>substrate</name>
    </ligand>
</feature>
<feature type="active site" description="Proton acceptor" evidence="16">
    <location>
        <position position="112"/>
    </location>
</feature>
<comment type="subcellular location">
    <subcellularLocation>
        <location evidence="3 16">Cytoplasm</location>
    </subcellularLocation>
</comment>
<keyword evidence="11 16" id="KW-0067">ATP-binding</keyword>
<evidence type="ECO:0000256" key="8">
    <source>
        <dbReference type="ARBA" id="ARBA00022679"/>
    </source>
</evidence>
<dbReference type="Proteomes" id="UP001431776">
    <property type="component" value="Unassembled WGS sequence"/>
</dbReference>
<dbReference type="InterPro" id="IPR004619">
    <property type="entry name" value="Type_III_PanK"/>
</dbReference>